<keyword evidence="5" id="KW-0460">Magnesium</keyword>
<keyword evidence="4" id="KW-0378">Hydrolase</keyword>
<dbReference type="InterPro" id="IPR006674">
    <property type="entry name" value="HD_domain"/>
</dbReference>
<reference evidence="9" key="1">
    <citation type="journal article" date="2015" name="Nature">
        <title>Complex archaea that bridge the gap between prokaryotes and eukaryotes.</title>
        <authorList>
            <person name="Spang A."/>
            <person name="Saw J.H."/>
            <person name="Jorgensen S.L."/>
            <person name="Zaremba-Niedzwiedzka K."/>
            <person name="Martijn J."/>
            <person name="Lind A.E."/>
            <person name="van Eijk R."/>
            <person name="Schleper C."/>
            <person name="Guy L."/>
            <person name="Ettema T.J."/>
        </authorList>
    </citation>
    <scope>NUCLEOTIDE SEQUENCE</scope>
</reference>
<dbReference type="HAMAP" id="MF_00277">
    <property type="entry name" value="PII_uridylyl_transf"/>
    <property type="match status" value="1"/>
</dbReference>
<dbReference type="PROSITE" id="PS51831">
    <property type="entry name" value="HD"/>
    <property type="match status" value="1"/>
</dbReference>
<dbReference type="SUPFAM" id="SSF55021">
    <property type="entry name" value="ACT-like"/>
    <property type="match status" value="1"/>
</dbReference>
<evidence type="ECO:0000256" key="1">
    <source>
        <dbReference type="ARBA" id="ARBA00022679"/>
    </source>
</evidence>
<evidence type="ECO:0000256" key="4">
    <source>
        <dbReference type="ARBA" id="ARBA00022801"/>
    </source>
</evidence>
<accession>A0A0F9K0L2</accession>
<dbReference type="InterPro" id="IPR010043">
    <property type="entry name" value="UTase/UR"/>
</dbReference>
<evidence type="ECO:0000256" key="6">
    <source>
        <dbReference type="ARBA" id="ARBA00023268"/>
    </source>
</evidence>
<organism evidence="9">
    <name type="scientific">marine sediment metagenome</name>
    <dbReference type="NCBI Taxonomy" id="412755"/>
    <lineage>
        <taxon>unclassified sequences</taxon>
        <taxon>metagenomes</taxon>
        <taxon>ecological metagenomes</taxon>
    </lineage>
</organism>
<evidence type="ECO:0000259" key="7">
    <source>
        <dbReference type="PROSITE" id="PS51671"/>
    </source>
</evidence>
<feature type="domain" description="ACT" evidence="7">
    <location>
        <begin position="342"/>
        <end position="396"/>
    </location>
</feature>
<sequence>TDAVRQTPALLMNIFEESARLKLPLSVEARRSVKKNLYLVDDEFRNSDAAIRSFERFLITPPPAFNVLSEMLSTEFLGEFIPEFKGIANRIQYDEYHVYPVDRHLLRTVQSLKGFGSSEDKDTPPLCKDIYKELKDRKLLLWAALLHDIGKGKPGKNHSLKGAKIARTLFTKRGFQPNEVDTISFLIQEHLLLINTATRRDINDEETALLCARKVKDVTRLKMLYLLTASDAISTGPKAWTDWSSVLLRDLFLKVMRILEKGELVSHEAVEQVEKKKKKIFRSMKQIQISEKFKELFNVMSPRYLLYTPANEILEHIQLYKNLDEADFVWNIAKTSDANTRRVNICAKDRPGLFSKIAGNFTLNNFDILSTQVYTWRNHIALDIFPISPYVKKFSA</sequence>
<protein>
    <recommendedName>
        <fullName evidence="10">HD domain-containing protein</fullName>
    </recommendedName>
</protein>
<name>A0A0F9K0L2_9ZZZZ</name>
<dbReference type="InterPro" id="IPR045865">
    <property type="entry name" value="ACT-like_dom_sf"/>
</dbReference>
<dbReference type="PROSITE" id="PS51671">
    <property type="entry name" value="ACT"/>
    <property type="match status" value="1"/>
</dbReference>
<dbReference type="EMBL" id="LAZR01014854">
    <property type="protein sequence ID" value="KKM15658.1"/>
    <property type="molecule type" value="Genomic_DNA"/>
</dbReference>
<keyword evidence="3" id="KW-0677">Repeat</keyword>
<dbReference type="PANTHER" id="PTHR47320:SF1">
    <property type="entry name" value="BIFUNCTIONAL URIDYLYLTRANSFERASE_URIDYLYL-REMOVING ENZYME"/>
    <property type="match status" value="1"/>
</dbReference>
<feature type="domain" description="HD" evidence="8">
    <location>
        <begin position="101"/>
        <end position="224"/>
    </location>
</feature>
<dbReference type="SUPFAM" id="SSF109604">
    <property type="entry name" value="HD-domain/PDEase-like"/>
    <property type="match status" value="1"/>
</dbReference>
<dbReference type="AlphaFoldDB" id="A0A0F9K0L2"/>
<evidence type="ECO:0008006" key="10">
    <source>
        <dbReference type="Google" id="ProtNLM"/>
    </source>
</evidence>
<keyword evidence="2" id="KW-0548">Nucleotidyltransferase</keyword>
<dbReference type="SMART" id="SM00471">
    <property type="entry name" value="HDc"/>
    <property type="match status" value="1"/>
</dbReference>
<proteinExistence type="inferred from homology"/>
<comment type="caution">
    <text evidence="9">The sequence shown here is derived from an EMBL/GenBank/DDBJ whole genome shotgun (WGS) entry which is preliminary data.</text>
</comment>
<dbReference type="Gene3D" id="1.10.3210.10">
    <property type="entry name" value="Hypothetical protein af1432"/>
    <property type="match status" value="1"/>
</dbReference>
<dbReference type="CDD" id="cd00077">
    <property type="entry name" value="HDc"/>
    <property type="match status" value="1"/>
</dbReference>
<dbReference type="Pfam" id="PF01966">
    <property type="entry name" value="HD"/>
    <property type="match status" value="1"/>
</dbReference>
<evidence type="ECO:0000259" key="8">
    <source>
        <dbReference type="PROSITE" id="PS51831"/>
    </source>
</evidence>
<dbReference type="GO" id="GO:0016787">
    <property type="term" value="F:hydrolase activity"/>
    <property type="evidence" value="ECO:0007669"/>
    <property type="project" value="UniProtKB-KW"/>
</dbReference>
<dbReference type="PANTHER" id="PTHR47320">
    <property type="entry name" value="BIFUNCTIONAL URIDYLYLTRANSFERASE/URIDYLYL-REMOVING ENZYME"/>
    <property type="match status" value="1"/>
</dbReference>
<keyword evidence="6" id="KW-0511">Multifunctional enzyme</keyword>
<evidence type="ECO:0000256" key="5">
    <source>
        <dbReference type="ARBA" id="ARBA00022842"/>
    </source>
</evidence>
<dbReference type="InterPro" id="IPR002912">
    <property type="entry name" value="ACT_dom"/>
</dbReference>
<keyword evidence="1" id="KW-0808">Transferase</keyword>
<feature type="non-terminal residue" evidence="9">
    <location>
        <position position="1"/>
    </location>
</feature>
<evidence type="ECO:0000256" key="2">
    <source>
        <dbReference type="ARBA" id="ARBA00022695"/>
    </source>
</evidence>
<gene>
    <name evidence="9" type="ORF">LCGC14_1693840</name>
</gene>
<dbReference type="CDD" id="cd04900">
    <property type="entry name" value="ACT_UUR-like_1"/>
    <property type="match status" value="1"/>
</dbReference>
<dbReference type="GO" id="GO:0008773">
    <property type="term" value="F:[protein-PII] uridylyltransferase activity"/>
    <property type="evidence" value="ECO:0007669"/>
    <property type="project" value="InterPro"/>
</dbReference>
<evidence type="ECO:0000313" key="9">
    <source>
        <dbReference type="EMBL" id="KKM15658.1"/>
    </source>
</evidence>
<dbReference type="InterPro" id="IPR003607">
    <property type="entry name" value="HD/PDEase_dom"/>
</dbReference>
<evidence type="ECO:0000256" key="3">
    <source>
        <dbReference type="ARBA" id="ARBA00022737"/>
    </source>
</evidence>